<feature type="domain" description="Carbohydrate kinase PfkB" evidence="3">
    <location>
        <begin position="32"/>
        <end position="296"/>
    </location>
</feature>
<protein>
    <recommendedName>
        <fullName evidence="3">Carbohydrate kinase PfkB domain-containing protein</fullName>
    </recommendedName>
</protein>
<keyword evidence="2" id="KW-0418">Kinase</keyword>
<evidence type="ECO:0000259" key="3">
    <source>
        <dbReference type="Pfam" id="PF00294"/>
    </source>
</evidence>
<dbReference type="InterPro" id="IPR011611">
    <property type="entry name" value="PfkB_dom"/>
</dbReference>
<organism evidence="4 5">
    <name type="scientific">candidate division WOR-3 bacterium</name>
    <dbReference type="NCBI Taxonomy" id="2052148"/>
    <lineage>
        <taxon>Bacteria</taxon>
        <taxon>Bacteria division WOR-3</taxon>
    </lineage>
</organism>
<dbReference type="PANTHER" id="PTHR10584:SF166">
    <property type="entry name" value="RIBOKINASE"/>
    <property type="match status" value="1"/>
</dbReference>
<dbReference type="PANTHER" id="PTHR10584">
    <property type="entry name" value="SUGAR KINASE"/>
    <property type="match status" value="1"/>
</dbReference>
<gene>
    <name evidence="4" type="ORF">DRP53_08185</name>
</gene>
<dbReference type="Gene3D" id="3.40.1190.20">
    <property type="match status" value="1"/>
</dbReference>
<dbReference type="SUPFAM" id="SSF53613">
    <property type="entry name" value="Ribokinase-like"/>
    <property type="match status" value="1"/>
</dbReference>
<name>A0A660SF76_UNCW3</name>
<accession>A0A660SF76</accession>
<dbReference type="EMBL" id="QNBE01000084">
    <property type="protein sequence ID" value="RKX69444.1"/>
    <property type="molecule type" value="Genomic_DNA"/>
</dbReference>
<evidence type="ECO:0000256" key="2">
    <source>
        <dbReference type="ARBA" id="ARBA00022777"/>
    </source>
</evidence>
<keyword evidence="1" id="KW-0808">Transferase</keyword>
<proteinExistence type="predicted"/>
<dbReference type="InterPro" id="IPR029056">
    <property type="entry name" value="Ribokinase-like"/>
</dbReference>
<reference evidence="4 5" key="1">
    <citation type="submission" date="2018-06" db="EMBL/GenBank/DDBJ databases">
        <title>Extensive metabolic versatility and redundancy in microbially diverse, dynamic hydrothermal sediments.</title>
        <authorList>
            <person name="Dombrowski N."/>
            <person name="Teske A."/>
            <person name="Baker B.J."/>
        </authorList>
    </citation>
    <scope>NUCLEOTIDE SEQUENCE [LARGE SCALE GENOMIC DNA]</scope>
    <source>
        <strain evidence="4">B36_G15</strain>
    </source>
</reference>
<evidence type="ECO:0000256" key="1">
    <source>
        <dbReference type="ARBA" id="ARBA00022679"/>
    </source>
</evidence>
<dbReference type="Proteomes" id="UP000268469">
    <property type="component" value="Unassembled WGS sequence"/>
</dbReference>
<evidence type="ECO:0000313" key="5">
    <source>
        <dbReference type="Proteomes" id="UP000268469"/>
    </source>
</evidence>
<sequence>MFDIITVGSATVDVFVDTGGKLTRGDFIEVPIGSKNLVRNIHFDTGGGATNTGCALARLGFKVAVLTKIGNDHNAGMITEALDDFGCDTSLVVVGDGPSDYSIILDARGRDRTVLTIKRMNDRLRFDELDLSRLKTRWFYFCTMLGESLKTQARLVNHALENGIRIAYNCSSYIIERRPPEFFEILRNTEVLVLNREEAELLTHREGISAMADRILEFGPSVVAITDGAKGAYGFSKDRGLFIRSHRIEVVENTGAGDAFGAAFVAGYILGKDLRTCLEIGATEAESVIQHLGAKNRLLSKEEIERQVEQNPHKIDPLRWPGGK</sequence>
<evidence type="ECO:0000313" key="4">
    <source>
        <dbReference type="EMBL" id="RKX69444.1"/>
    </source>
</evidence>
<comment type="caution">
    <text evidence="4">The sequence shown here is derived from an EMBL/GenBank/DDBJ whole genome shotgun (WGS) entry which is preliminary data.</text>
</comment>
<dbReference type="AlphaFoldDB" id="A0A660SF76"/>
<dbReference type="Pfam" id="PF00294">
    <property type="entry name" value="PfkB"/>
    <property type="match status" value="1"/>
</dbReference>
<dbReference type="GO" id="GO:0016301">
    <property type="term" value="F:kinase activity"/>
    <property type="evidence" value="ECO:0007669"/>
    <property type="project" value="UniProtKB-KW"/>
</dbReference>